<accession>A0AA39QL38</accession>
<keyword evidence="3" id="KW-1185">Reference proteome</keyword>
<name>A0AA39QL38_9AGAR</name>
<evidence type="ECO:0008006" key="4">
    <source>
        <dbReference type="Google" id="ProtNLM"/>
    </source>
</evidence>
<evidence type="ECO:0000256" key="1">
    <source>
        <dbReference type="SAM" id="MobiDB-lite"/>
    </source>
</evidence>
<protein>
    <recommendedName>
        <fullName evidence="4">Cysteine-rich transmembrane CYSTM domain-containing protein</fullName>
    </recommendedName>
</protein>
<dbReference type="EMBL" id="JAUEPU010000003">
    <property type="protein sequence ID" value="KAK0504331.1"/>
    <property type="molecule type" value="Genomic_DNA"/>
</dbReference>
<dbReference type="AlphaFoldDB" id="A0AA39QL38"/>
<comment type="caution">
    <text evidence="2">The sequence shown here is derived from an EMBL/GenBank/DDBJ whole genome shotgun (WGS) entry which is preliminary data.</text>
</comment>
<feature type="region of interest" description="Disordered" evidence="1">
    <location>
        <begin position="1"/>
        <end position="34"/>
    </location>
</feature>
<feature type="compositionally biased region" description="Polar residues" evidence="1">
    <location>
        <begin position="13"/>
        <end position="34"/>
    </location>
</feature>
<evidence type="ECO:0000313" key="3">
    <source>
        <dbReference type="Proteomes" id="UP001175228"/>
    </source>
</evidence>
<reference evidence="2" key="1">
    <citation type="submission" date="2023-06" db="EMBL/GenBank/DDBJ databases">
        <authorList>
            <consortium name="Lawrence Berkeley National Laboratory"/>
            <person name="Ahrendt S."/>
            <person name="Sahu N."/>
            <person name="Indic B."/>
            <person name="Wong-Bajracharya J."/>
            <person name="Merenyi Z."/>
            <person name="Ke H.-M."/>
            <person name="Monk M."/>
            <person name="Kocsube S."/>
            <person name="Drula E."/>
            <person name="Lipzen A."/>
            <person name="Balint B."/>
            <person name="Henrissat B."/>
            <person name="Andreopoulos B."/>
            <person name="Martin F.M."/>
            <person name="Harder C.B."/>
            <person name="Rigling D."/>
            <person name="Ford K.L."/>
            <person name="Foster G.D."/>
            <person name="Pangilinan J."/>
            <person name="Papanicolaou A."/>
            <person name="Barry K."/>
            <person name="LaButti K."/>
            <person name="Viragh M."/>
            <person name="Koriabine M."/>
            <person name="Yan M."/>
            <person name="Riley R."/>
            <person name="Champramary S."/>
            <person name="Plett K.L."/>
            <person name="Tsai I.J."/>
            <person name="Slot J."/>
            <person name="Sipos G."/>
            <person name="Plett J."/>
            <person name="Nagy L.G."/>
            <person name="Grigoriev I.V."/>
        </authorList>
    </citation>
    <scope>NUCLEOTIDE SEQUENCE</scope>
    <source>
        <strain evidence="2">HWK02</strain>
    </source>
</reference>
<dbReference type="Proteomes" id="UP001175228">
    <property type="component" value="Unassembled WGS sequence"/>
</dbReference>
<evidence type="ECO:0000313" key="2">
    <source>
        <dbReference type="EMBL" id="KAK0504331.1"/>
    </source>
</evidence>
<organism evidence="2 3">
    <name type="scientific">Armillaria luteobubalina</name>
    <dbReference type="NCBI Taxonomy" id="153913"/>
    <lineage>
        <taxon>Eukaryota</taxon>
        <taxon>Fungi</taxon>
        <taxon>Dikarya</taxon>
        <taxon>Basidiomycota</taxon>
        <taxon>Agaricomycotina</taxon>
        <taxon>Agaricomycetes</taxon>
        <taxon>Agaricomycetidae</taxon>
        <taxon>Agaricales</taxon>
        <taxon>Marasmiineae</taxon>
        <taxon>Physalacriaceae</taxon>
        <taxon>Armillaria</taxon>
    </lineage>
</organism>
<gene>
    <name evidence="2" type="ORF">EDD18DRAFT_496162</name>
</gene>
<proteinExistence type="predicted"/>
<sequence length="158" mass="17505">MTAPPSANAKVPTDSQPQAAGGMNITNPPAQTQTQTHECEHKRQAMRLRGGGAGKDCFLGLIGCFLCFECCEVCCSSTRCTLTYLFIAYLGMLRLCRRYHLLPLRDDLLVNDICVHYLFDEPYAYTQRGVICILHTSYSAYQTRGGDKPSSASKILIE</sequence>